<evidence type="ECO:0000256" key="4">
    <source>
        <dbReference type="ARBA" id="ARBA00007623"/>
    </source>
</evidence>
<evidence type="ECO:0000256" key="5">
    <source>
        <dbReference type="ARBA" id="ARBA00022475"/>
    </source>
</evidence>
<keyword evidence="7" id="KW-0597">Phosphoprotein</keyword>
<evidence type="ECO:0000256" key="14">
    <source>
        <dbReference type="ARBA" id="ARBA00023136"/>
    </source>
</evidence>
<keyword evidence="12 16" id="KW-0788">Thiol protease</keyword>
<dbReference type="InterPro" id="IPR033883">
    <property type="entry name" value="C2_III"/>
</dbReference>
<dbReference type="InterPro" id="IPR036213">
    <property type="entry name" value="Calpain_III_sf"/>
</dbReference>
<dbReference type="GO" id="GO:0006508">
    <property type="term" value="P:proteolysis"/>
    <property type="evidence" value="ECO:0007669"/>
    <property type="project" value="UniProtKB-KW"/>
</dbReference>
<dbReference type="Gene3D" id="1.10.238.10">
    <property type="entry name" value="EF-hand"/>
    <property type="match status" value="1"/>
</dbReference>
<reference evidence="18" key="1">
    <citation type="submission" date="2025-08" db="UniProtKB">
        <authorList>
            <consortium name="Ensembl"/>
        </authorList>
    </citation>
    <scope>IDENTIFICATION</scope>
</reference>
<feature type="active site" evidence="15 16">
    <location>
        <position position="288"/>
    </location>
</feature>
<dbReference type="FunFam" id="3.90.70.10:FF:000001">
    <property type="entry name" value="Calpain-1 catalytic subunit"/>
    <property type="match status" value="1"/>
</dbReference>
<evidence type="ECO:0000256" key="9">
    <source>
        <dbReference type="ARBA" id="ARBA00022723"/>
    </source>
</evidence>
<comment type="similarity">
    <text evidence="4">Belongs to the peptidase C2 family.</text>
</comment>
<evidence type="ECO:0000259" key="17">
    <source>
        <dbReference type="PROSITE" id="PS50203"/>
    </source>
</evidence>
<feature type="active site" evidence="15 16">
    <location>
        <position position="107"/>
    </location>
</feature>
<evidence type="ECO:0000256" key="11">
    <source>
        <dbReference type="ARBA" id="ARBA00022801"/>
    </source>
</evidence>
<organism evidence="18 19">
    <name type="scientific">Astyanax mexicanus</name>
    <name type="common">Blind cave fish</name>
    <name type="synonym">Astyanax fasciatus mexicanus</name>
    <dbReference type="NCBI Taxonomy" id="7994"/>
    <lineage>
        <taxon>Eukaryota</taxon>
        <taxon>Metazoa</taxon>
        <taxon>Chordata</taxon>
        <taxon>Craniata</taxon>
        <taxon>Vertebrata</taxon>
        <taxon>Euteleostomi</taxon>
        <taxon>Actinopterygii</taxon>
        <taxon>Neopterygii</taxon>
        <taxon>Teleostei</taxon>
        <taxon>Ostariophysi</taxon>
        <taxon>Characiformes</taxon>
        <taxon>Characoidei</taxon>
        <taxon>Acestrorhamphidae</taxon>
        <taxon>Acestrorhamphinae</taxon>
        <taxon>Astyanax</taxon>
    </lineage>
</organism>
<dbReference type="PROSITE" id="PS50203">
    <property type="entry name" value="CALPAIN_CAT"/>
    <property type="match status" value="1"/>
</dbReference>
<dbReference type="Proteomes" id="UP000694621">
    <property type="component" value="Unplaced"/>
</dbReference>
<gene>
    <name evidence="18" type="primary">capn1</name>
</gene>
<feature type="active site" evidence="15 16">
    <location>
        <position position="264"/>
    </location>
</feature>
<keyword evidence="6" id="KW-0963">Cytoplasm</keyword>
<comment type="cofactor">
    <cofactor evidence="1">
        <name>Ca(2+)</name>
        <dbReference type="ChEBI" id="CHEBI:29108"/>
    </cofactor>
</comment>
<dbReference type="GO" id="GO:0004198">
    <property type="term" value="F:calcium-dependent cysteine-type endopeptidase activity"/>
    <property type="evidence" value="ECO:0007669"/>
    <property type="project" value="InterPro"/>
</dbReference>
<dbReference type="CDD" id="cd00214">
    <property type="entry name" value="Calpain_III"/>
    <property type="match status" value="1"/>
</dbReference>
<dbReference type="SMART" id="SM00720">
    <property type="entry name" value="calpain_III"/>
    <property type="match status" value="1"/>
</dbReference>
<dbReference type="InterPro" id="IPR011992">
    <property type="entry name" value="EF-hand-dom_pair"/>
</dbReference>
<evidence type="ECO:0000256" key="8">
    <source>
        <dbReference type="ARBA" id="ARBA00022670"/>
    </source>
</evidence>
<evidence type="ECO:0000256" key="3">
    <source>
        <dbReference type="ARBA" id="ARBA00004496"/>
    </source>
</evidence>
<dbReference type="GO" id="GO:0005737">
    <property type="term" value="C:cytoplasm"/>
    <property type="evidence" value="ECO:0007669"/>
    <property type="project" value="UniProtKB-SubCell"/>
</dbReference>
<evidence type="ECO:0000313" key="18">
    <source>
        <dbReference type="Ensembl" id="ENSAMXP00005005744.1"/>
    </source>
</evidence>
<evidence type="ECO:0000256" key="10">
    <source>
        <dbReference type="ARBA" id="ARBA00022737"/>
    </source>
</evidence>
<feature type="domain" description="Calpain catalytic" evidence="17">
    <location>
        <begin position="47"/>
        <end position="346"/>
    </location>
</feature>
<dbReference type="GO" id="GO:0046872">
    <property type="term" value="F:metal ion binding"/>
    <property type="evidence" value="ECO:0007669"/>
    <property type="project" value="UniProtKB-KW"/>
</dbReference>
<dbReference type="PRINTS" id="PR00704">
    <property type="entry name" value="CALPAIN"/>
</dbReference>
<evidence type="ECO:0000256" key="6">
    <source>
        <dbReference type="ARBA" id="ARBA00022490"/>
    </source>
</evidence>
<evidence type="ECO:0000256" key="1">
    <source>
        <dbReference type="ARBA" id="ARBA00001913"/>
    </source>
</evidence>
<dbReference type="InterPro" id="IPR022683">
    <property type="entry name" value="Calpain_III"/>
</dbReference>
<evidence type="ECO:0000256" key="16">
    <source>
        <dbReference type="PROSITE-ProRule" id="PRU00239"/>
    </source>
</evidence>
<dbReference type="InterPro" id="IPR038765">
    <property type="entry name" value="Papain-like_cys_pep_sf"/>
</dbReference>
<keyword evidence="5" id="KW-1003">Cell membrane</keyword>
<evidence type="ECO:0000256" key="13">
    <source>
        <dbReference type="ARBA" id="ARBA00022837"/>
    </source>
</evidence>
<dbReference type="Pfam" id="PF01067">
    <property type="entry name" value="Calpain_III"/>
    <property type="match status" value="1"/>
</dbReference>
<dbReference type="AlphaFoldDB" id="A0A8B9J6C0"/>
<dbReference type="SUPFAM" id="SSF54001">
    <property type="entry name" value="Cysteine proteinases"/>
    <property type="match status" value="1"/>
</dbReference>
<keyword evidence="9" id="KW-0479">Metal-binding</keyword>
<sequence>MEPIYATGMAAKLRSQWDRDEGLGQNHKAIKFLGQDYEMLKAQSRTLFEDSLFPAASSSLGFNELGPRSSKTQGVQWKRPPEICSRPQFIVDGATRTDICQGALGDCWLLAAIASLTLNDNLLHRVVPHGQSFGSGYAGIFHFQFWQFGEWVDVVIDDRLPVKDGKLLFVHSAEGGEFWSALVEKAYAKLNGCYEALSGGSTSEGFEDFTGGVTEMYELKKAPSDLYNIIQRAVDRGSLLGCSIDITSKFDMEAVTFKKLVKGHAYSVTAVHEVVYRGTPTKLVRIRNPWGEVEWTGAWSDNSREWDSVDSSSRARLQVRSEDGEFWMSFRDFLQEFSRLEICNLTADALEASQVKKWSTCLYNGEWRRGSTAGGCRNFPATFWLNPQFKVNLTHPDKAGSSDCSFLVALMQKDRRKKRKEGKDMETIGFAIYEYVGQSGVHLKRDFFLTNASSARSELFINLREVSSRFRLPAGEYIIVPSTFEPQKEADFVLRVFSEKPASRANFHFISKIPRGPLQNRKRATNGTNVFLLFPGFKLTNHLFQLIILRYTEEDLTVDFDNFVTCLVRLETMFKTFKTLDTDADGFISLNFNQV</sequence>
<evidence type="ECO:0000256" key="7">
    <source>
        <dbReference type="ARBA" id="ARBA00022553"/>
    </source>
</evidence>
<keyword evidence="10" id="KW-0677">Repeat</keyword>
<evidence type="ECO:0000256" key="15">
    <source>
        <dbReference type="PIRSR" id="PIRSR622684-1"/>
    </source>
</evidence>
<evidence type="ECO:0000256" key="2">
    <source>
        <dbReference type="ARBA" id="ARBA00004236"/>
    </source>
</evidence>
<comment type="subcellular location">
    <subcellularLocation>
        <location evidence="2">Cell membrane</location>
    </subcellularLocation>
    <subcellularLocation>
        <location evidence="3">Cytoplasm</location>
    </subcellularLocation>
</comment>
<dbReference type="GO" id="GO:0005886">
    <property type="term" value="C:plasma membrane"/>
    <property type="evidence" value="ECO:0007669"/>
    <property type="project" value="UniProtKB-SubCell"/>
</dbReference>
<dbReference type="InterPro" id="IPR022684">
    <property type="entry name" value="Calpain_cysteine_protease"/>
</dbReference>
<dbReference type="SMART" id="SM00230">
    <property type="entry name" value="CysPc"/>
    <property type="match status" value="1"/>
</dbReference>
<name>A0A8B9J6C0_ASTMX</name>
<dbReference type="SUPFAM" id="SSF49758">
    <property type="entry name" value="Calpain large subunit, middle domain (domain III)"/>
    <property type="match status" value="1"/>
</dbReference>
<dbReference type="PANTHER" id="PTHR10183:SF284">
    <property type="entry name" value="CALPAIN-1 CATALYTIC SUBUNIT"/>
    <property type="match status" value="1"/>
</dbReference>
<keyword evidence="11 16" id="KW-0378">Hydrolase</keyword>
<dbReference type="PROSITE" id="PS00139">
    <property type="entry name" value="THIOL_PROTEASE_CYS"/>
    <property type="match status" value="1"/>
</dbReference>
<evidence type="ECO:0000313" key="19">
    <source>
        <dbReference type="Proteomes" id="UP000694621"/>
    </source>
</evidence>
<dbReference type="Ensembl" id="ENSAMXT00005006545.1">
    <property type="protein sequence ID" value="ENSAMXP00005005744.1"/>
    <property type="gene ID" value="ENSAMXG00005001921.1"/>
</dbReference>
<keyword evidence="13" id="KW-0106">Calcium</keyword>
<keyword evidence="14" id="KW-0472">Membrane</keyword>
<accession>A0A8B9J6C0</accession>
<evidence type="ECO:0000256" key="12">
    <source>
        <dbReference type="ARBA" id="ARBA00022807"/>
    </source>
</evidence>
<dbReference type="InterPro" id="IPR000169">
    <property type="entry name" value="Pept_cys_AS"/>
</dbReference>
<dbReference type="FunFam" id="2.60.120.380:FF:000001">
    <property type="entry name" value="Calpain-1 catalytic subunit"/>
    <property type="match status" value="1"/>
</dbReference>
<dbReference type="Pfam" id="PF00648">
    <property type="entry name" value="Peptidase_C2"/>
    <property type="match status" value="1"/>
</dbReference>
<dbReference type="Gene3D" id="3.90.70.10">
    <property type="entry name" value="Cysteine proteinases"/>
    <property type="match status" value="1"/>
</dbReference>
<dbReference type="InterPro" id="IPR022682">
    <property type="entry name" value="Calpain_domain_III"/>
</dbReference>
<dbReference type="Gene3D" id="2.60.120.380">
    <property type="match status" value="1"/>
</dbReference>
<dbReference type="SUPFAM" id="SSF47473">
    <property type="entry name" value="EF-hand"/>
    <property type="match status" value="1"/>
</dbReference>
<protein>
    <submittedName>
        <fullName evidence="18">Calpain-1 catalytic subunit-like</fullName>
    </submittedName>
</protein>
<dbReference type="CDD" id="cd00044">
    <property type="entry name" value="CysPc"/>
    <property type="match status" value="1"/>
</dbReference>
<proteinExistence type="inferred from homology"/>
<keyword evidence="8 16" id="KW-0645">Protease</keyword>
<dbReference type="InterPro" id="IPR001300">
    <property type="entry name" value="Peptidase_C2_calpain_cat"/>
</dbReference>
<dbReference type="PANTHER" id="PTHR10183">
    <property type="entry name" value="CALPAIN"/>
    <property type="match status" value="1"/>
</dbReference>